<keyword evidence="1" id="KW-1133">Transmembrane helix</keyword>
<evidence type="ECO:0008006" key="4">
    <source>
        <dbReference type="Google" id="ProtNLM"/>
    </source>
</evidence>
<feature type="transmembrane region" description="Helical" evidence="1">
    <location>
        <begin position="131"/>
        <end position="152"/>
    </location>
</feature>
<dbReference type="EMBL" id="JADPRT010000004">
    <property type="protein sequence ID" value="MBF9068876.1"/>
    <property type="molecule type" value="Genomic_DNA"/>
</dbReference>
<keyword evidence="1" id="KW-0472">Membrane</keyword>
<evidence type="ECO:0000313" key="2">
    <source>
        <dbReference type="EMBL" id="MBF9068876.1"/>
    </source>
</evidence>
<dbReference type="Proteomes" id="UP000657385">
    <property type="component" value="Unassembled WGS sequence"/>
</dbReference>
<keyword evidence="3" id="KW-1185">Reference proteome</keyword>
<feature type="transmembrane region" description="Helical" evidence="1">
    <location>
        <begin position="55"/>
        <end position="75"/>
    </location>
</feature>
<evidence type="ECO:0000256" key="1">
    <source>
        <dbReference type="SAM" id="Phobius"/>
    </source>
</evidence>
<proteinExistence type="predicted"/>
<dbReference type="AlphaFoldDB" id="A0A931B250"/>
<feature type="transmembrane region" description="Helical" evidence="1">
    <location>
        <begin position="27"/>
        <end position="49"/>
    </location>
</feature>
<dbReference type="RefSeq" id="WP_196194013.1">
    <property type="nucleotide sequence ID" value="NZ_JADPRT010000004.1"/>
</dbReference>
<accession>A0A931B250</accession>
<feature type="transmembrane region" description="Helical" evidence="1">
    <location>
        <begin position="87"/>
        <end position="111"/>
    </location>
</feature>
<keyword evidence="1" id="KW-0812">Transmembrane</keyword>
<name>A0A931B250_9ACTN</name>
<evidence type="ECO:0000313" key="3">
    <source>
        <dbReference type="Proteomes" id="UP000657385"/>
    </source>
</evidence>
<comment type="caution">
    <text evidence="2">The sequence shown here is derived from an EMBL/GenBank/DDBJ whole genome shotgun (WGS) entry which is preliminary data.</text>
</comment>
<sequence length="173" mass="17970">MSLTDYLLNAVLVLLVVRQIRGSRLDLVNLVLPLAITVGVGFSYLHSIPTAGNDLVLIGGLAALGVALGVGAAATTRLNLGKDGVPFARAGVTAAALWVVGIGLRMAFAFASTHGMGPSIGRFSVQHSITPQAWVAALVLMALGEVVSRMLVLRIRGHRLTSNARRAQLAQAA</sequence>
<protein>
    <recommendedName>
        <fullName evidence="4">DUF1453 domain-containing protein</fullName>
    </recommendedName>
</protein>
<organism evidence="2 3">
    <name type="scientific">Streptacidiphilus fuscans</name>
    <dbReference type="NCBI Taxonomy" id="2789292"/>
    <lineage>
        <taxon>Bacteria</taxon>
        <taxon>Bacillati</taxon>
        <taxon>Actinomycetota</taxon>
        <taxon>Actinomycetes</taxon>
        <taxon>Kitasatosporales</taxon>
        <taxon>Streptomycetaceae</taxon>
        <taxon>Streptacidiphilus</taxon>
    </lineage>
</organism>
<gene>
    <name evidence="2" type="ORF">I2501_12670</name>
</gene>
<reference evidence="2" key="1">
    <citation type="submission" date="2020-11" db="EMBL/GenBank/DDBJ databases">
        <title>Isolation and identification of active actinomycetes.</title>
        <authorList>
            <person name="Yu B."/>
        </authorList>
    </citation>
    <scope>NUCLEOTIDE SEQUENCE</scope>
    <source>
        <strain evidence="2">NEAU-YB345</strain>
    </source>
</reference>